<dbReference type="Pfam" id="PF00482">
    <property type="entry name" value="T2SSF"/>
    <property type="match status" value="2"/>
</dbReference>
<evidence type="ECO:0000256" key="1">
    <source>
        <dbReference type="ARBA" id="ARBA00004651"/>
    </source>
</evidence>
<feature type="transmembrane region" description="Helical" evidence="7">
    <location>
        <begin position="383"/>
        <end position="404"/>
    </location>
</feature>
<evidence type="ECO:0000313" key="10">
    <source>
        <dbReference type="Proteomes" id="UP000786183"/>
    </source>
</evidence>
<gene>
    <name evidence="9" type="ORF">AVCANL283_04260</name>
</gene>
<feature type="domain" description="Type II secretion system protein GspF" evidence="8">
    <location>
        <begin position="285"/>
        <end position="402"/>
    </location>
</feature>
<sequence length="412" mass="46250">MKKFNVEYMNQGQKKVVTFTAQTKAGAVELARQRNIGKIVKTSEVQTKFDFNAYVSNFKPSKMFAPKLKLPDLIASIAQLSVMAGAGISIHDSVREVANSTQNKRLKEIFTKCYEDLNSGLSLSLSLEVYRKELGDIVLAMIKLGESTGNLGDSLKKLASMLQELYDNNLKFKKAMRYPQVVVTAIAIAFTILMLYVVPKFKEIFEQLGANLPLATRALLFIESALRNYGLYMLLALVVIIIGGKKMYVNNRHFKDQVDKYVLKIYLIGKVVRYASMSRFNLIFTELVRSGIPIADALDTSLRTITNTTMKARLNATKIAISRGMSLTEAFKETNLYENMLIQMIKAGEASGQLDAMLEKVTDYYKERFNTIIDNMSSYIEPILMLFIAAMVLFLALGIFLPMWDLGSAARA</sequence>
<dbReference type="Gene3D" id="1.20.81.30">
    <property type="entry name" value="Type II secretion system (T2SS), domain F"/>
    <property type="match status" value="2"/>
</dbReference>
<evidence type="ECO:0000259" key="8">
    <source>
        <dbReference type="Pfam" id="PF00482"/>
    </source>
</evidence>
<evidence type="ECO:0000256" key="5">
    <source>
        <dbReference type="ARBA" id="ARBA00022989"/>
    </source>
</evidence>
<keyword evidence="5 7" id="KW-1133">Transmembrane helix</keyword>
<dbReference type="InterPro" id="IPR003004">
    <property type="entry name" value="GspF/PilC"/>
</dbReference>
<dbReference type="InterPro" id="IPR018076">
    <property type="entry name" value="T2SS_GspF_dom"/>
</dbReference>
<comment type="caution">
    <text evidence="9">The sequence shown here is derived from an EMBL/GenBank/DDBJ whole genome shotgun (WGS) entry which is preliminary data.</text>
</comment>
<protein>
    <submittedName>
        <fullName evidence="9">Type II secretion system F family protein</fullName>
    </submittedName>
</protein>
<feature type="transmembrane region" description="Helical" evidence="7">
    <location>
        <begin position="181"/>
        <end position="198"/>
    </location>
</feature>
<evidence type="ECO:0000313" key="9">
    <source>
        <dbReference type="EMBL" id="MBZ7987322.1"/>
    </source>
</evidence>
<proteinExistence type="inferred from homology"/>
<dbReference type="InterPro" id="IPR042094">
    <property type="entry name" value="T2SS_GspF_sf"/>
</dbReference>
<dbReference type="PRINTS" id="PR00812">
    <property type="entry name" value="BCTERIALGSPF"/>
</dbReference>
<comment type="similarity">
    <text evidence="2">Belongs to the GSP F family.</text>
</comment>
<keyword evidence="6 7" id="KW-0472">Membrane</keyword>
<keyword evidence="10" id="KW-1185">Reference proteome</keyword>
<evidence type="ECO:0000256" key="3">
    <source>
        <dbReference type="ARBA" id="ARBA00022475"/>
    </source>
</evidence>
<keyword evidence="4 7" id="KW-0812">Transmembrane</keyword>
<evidence type="ECO:0000256" key="2">
    <source>
        <dbReference type="ARBA" id="ARBA00005745"/>
    </source>
</evidence>
<name>A0ABS7WSP7_9BACT</name>
<keyword evidence="3" id="KW-1003">Cell membrane</keyword>
<dbReference type="RefSeq" id="WP_172231050.1">
    <property type="nucleotide sequence ID" value="NZ_CP035946.1"/>
</dbReference>
<reference evidence="9 10" key="1">
    <citation type="submission" date="2020-07" db="EMBL/GenBank/DDBJ databases">
        <title>Transfer of Campylobacter canadensis to the novel genus Avispirillum gen. nov., that also includes two novel species recovered from migratory waterfowl: Avispirillum anseris sp. nov. and Avispirillum brantae sp. nov.</title>
        <authorList>
            <person name="Miller W.G."/>
            <person name="Chapman M.H."/>
            <person name="Yee E."/>
            <person name="Inglis G.D."/>
        </authorList>
    </citation>
    <scope>NUCLEOTIDE SEQUENCE [LARGE SCALE GENOMIC DNA]</scope>
    <source>
        <strain evidence="9 10">L283</strain>
    </source>
</reference>
<comment type="subcellular location">
    <subcellularLocation>
        <location evidence="1">Cell membrane</location>
        <topology evidence="1">Multi-pass membrane protein</topology>
    </subcellularLocation>
</comment>
<feature type="domain" description="Type II secretion system protein GspF" evidence="8">
    <location>
        <begin position="77"/>
        <end position="199"/>
    </location>
</feature>
<evidence type="ECO:0000256" key="4">
    <source>
        <dbReference type="ARBA" id="ARBA00022692"/>
    </source>
</evidence>
<evidence type="ECO:0000256" key="7">
    <source>
        <dbReference type="SAM" id="Phobius"/>
    </source>
</evidence>
<feature type="transmembrane region" description="Helical" evidence="7">
    <location>
        <begin position="218"/>
        <end position="242"/>
    </location>
</feature>
<accession>A0ABS7WSP7</accession>
<dbReference type="PANTHER" id="PTHR30012:SF0">
    <property type="entry name" value="TYPE II SECRETION SYSTEM PROTEIN F-RELATED"/>
    <property type="match status" value="1"/>
</dbReference>
<evidence type="ECO:0000256" key="6">
    <source>
        <dbReference type="ARBA" id="ARBA00023136"/>
    </source>
</evidence>
<dbReference type="EMBL" id="JACGBB010000007">
    <property type="protein sequence ID" value="MBZ7987322.1"/>
    <property type="molecule type" value="Genomic_DNA"/>
</dbReference>
<dbReference type="PANTHER" id="PTHR30012">
    <property type="entry name" value="GENERAL SECRETION PATHWAY PROTEIN"/>
    <property type="match status" value="1"/>
</dbReference>
<dbReference type="Proteomes" id="UP000786183">
    <property type="component" value="Unassembled WGS sequence"/>
</dbReference>
<organism evidence="9 10">
    <name type="scientific">Campylobacter canadensis</name>
    <dbReference type="NCBI Taxonomy" id="449520"/>
    <lineage>
        <taxon>Bacteria</taxon>
        <taxon>Pseudomonadati</taxon>
        <taxon>Campylobacterota</taxon>
        <taxon>Epsilonproteobacteria</taxon>
        <taxon>Campylobacterales</taxon>
        <taxon>Campylobacteraceae</taxon>
        <taxon>Campylobacter</taxon>
    </lineage>
</organism>